<dbReference type="KEGG" id="emo:DM558_00060"/>
<reference evidence="4" key="1">
    <citation type="submission" date="2018-06" db="EMBL/GenBank/DDBJ databases">
        <title>Complete genome of Pseudomonas insecticola strain QZS01.</title>
        <authorList>
            <person name="Wang J."/>
            <person name="Su Q."/>
        </authorList>
    </citation>
    <scope>NUCLEOTIDE SEQUENCE [LARGE SCALE GENOMIC DNA]</scope>
    <source>
        <strain evidence="4">QZS01</strain>
    </source>
</reference>
<sequence length="166" mass="19418">MEEIRHQITMTYTLPMLKKSVRRYWLKSLGWRYFLAMLFVGFCFISALIKKDTSWMMGAFAVIFTLGLLFGISTYLNNRYHVLGTFRALQNPEVTIKMYDDKFALSSELGEGEWPWSAIKEIWRYPDTWLVFLARASYATFPLNVIPQEAQEFILEKTQAAGCKIK</sequence>
<dbReference type="Pfam" id="PF14317">
    <property type="entry name" value="YcxB"/>
    <property type="match status" value="1"/>
</dbReference>
<keyword evidence="4" id="KW-1185">Reference proteome</keyword>
<gene>
    <name evidence="3" type="ORF">DM558_00060</name>
</gene>
<evidence type="ECO:0000259" key="2">
    <source>
        <dbReference type="Pfam" id="PF14317"/>
    </source>
</evidence>
<proteinExistence type="predicted"/>
<accession>A0A3S9XA48</accession>
<protein>
    <submittedName>
        <fullName evidence="3">YcxB family protein</fullName>
    </submittedName>
</protein>
<feature type="domain" description="YcxB-like C-terminal" evidence="2">
    <location>
        <begin position="99"/>
        <end position="154"/>
    </location>
</feature>
<name>A0A3S9XA48_9GAMM</name>
<organism evidence="3 4">
    <name type="scientific">Entomomonas moraniae</name>
    <dbReference type="NCBI Taxonomy" id="2213226"/>
    <lineage>
        <taxon>Bacteria</taxon>
        <taxon>Pseudomonadati</taxon>
        <taxon>Pseudomonadota</taxon>
        <taxon>Gammaproteobacteria</taxon>
        <taxon>Pseudomonadales</taxon>
        <taxon>Pseudomonadaceae</taxon>
        <taxon>Entomomonas</taxon>
    </lineage>
</organism>
<dbReference type="EMBL" id="CP029822">
    <property type="protein sequence ID" value="AZS49269.1"/>
    <property type="molecule type" value="Genomic_DNA"/>
</dbReference>
<dbReference type="InterPro" id="IPR025588">
    <property type="entry name" value="YcxB-like_C"/>
</dbReference>
<keyword evidence="1" id="KW-0472">Membrane</keyword>
<evidence type="ECO:0000313" key="4">
    <source>
        <dbReference type="Proteomes" id="UP000273143"/>
    </source>
</evidence>
<keyword evidence="1" id="KW-0812">Transmembrane</keyword>
<evidence type="ECO:0000313" key="3">
    <source>
        <dbReference type="EMBL" id="AZS49269.1"/>
    </source>
</evidence>
<feature type="transmembrane region" description="Helical" evidence="1">
    <location>
        <begin position="29"/>
        <end position="49"/>
    </location>
</feature>
<dbReference type="RefSeq" id="WP_127161487.1">
    <property type="nucleotide sequence ID" value="NZ_CP029822.1"/>
</dbReference>
<keyword evidence="1" id="KW-1133">Transmembrane helix</keyword>
<dbReference type="Proteomes" id="UP000273143">
    <property type="component" value="Chromosome"/>
</dbReference>
<dbReference type="AlphaFoldDB" id="A0A3S9XA48"/>
<evidence type="ECO:0000256" key="1">
    <source>
        <dbReference type="SAM" id="Phobius"/>
    </source>
</evidence>
<feature type="transmembrane region" description="Helical" evidence="1">
    <location>
        <begin position="55"/>
        <end position="77"/>
    </location>
</feature>